<evidence type="ECO:0000313" key="2">
    <source>
        <dbReference type="Proteomes" id="UP000193570"/>
    </source>
</evidence>
<name>A0A1X7AB22_9RHOB</name>
<evidence type="ECO:0000313" key="1">
    <source>
        <dbReference type="EMBL" id="SLN74577.1"/>
    </source>
</evidence>
<sequence length="72" mass="7951">MAKELKEADEDIAALTVRVPRALVSSIDHERRARAVRVPHNTWILEAVVEKLDREKQGPHNGLGQGAADGEE</sequence>
<keyword evidence="2" id="KW-1185">Reference proteome</keyword>
<dbReference type="AlphaFoldDB" id="A0A1X7AB22"/>
<accession>A0A1X7AB22</accession>
<dbReference type="OrthoDB" id="7997911at2"/>
<evidence type="ECO:0008006" key="3">
    <source>
        <dbReference type="Google" id="ProtNLM"/>
    </source>
</evidence>
<organism evidence="1 2">
    <name type="scientific">Roseivivax jejudonensis</name>
    <dbReference type="NCBI Taxonomy" id="1529041"/>
    <lineage>
        <taxon>Bacteria</taxon>
        <taxon>Pseudomonadati</taxon>
        <taxon>Pseudomonadota</taxon>
        <taxon>Alphaproteobacteria</taxon>
        <taxon>Rhodobacterales</taxon>
        <taxon>Roseobacteraceae</taxon>
        <taxon>Roseivivax</taxon>
    </lineage>
</organism>
<protein>
    <recommendedName>
        <fullName evidence="3">Arc-like DNA binding domain-containing protein</fullName>
    </recommendedName>
</protein>
<dbReference type="Proteomes" id="UP000193570">
    <property type="component" value="Unassembled WGS sequence"/>
</dbReference>
<reference evidence="1 2" key="1">
    <citation type="submission" date="2017-03" db="EMBL/GenBank/DDBJ databases">
        <authorList>
            <person name="Afonso C.L."/>
            <person name="Miller P.J."/>
            <person name="Scott M.A."/>
            <person name="Spackman E."/>
            <person name="Goraichik I."/>
            <person name="Dimitrov K.M."/>
            <person name="Suarez D.L."/>
            <person name="Swayne D.E."/>
        </authorList>
    </citation>
    <scope>NUCLEOTIDE SEQUENCE [LARGE SCALE GENOMIC DNA]</scope>
    <source>
        <strain evidence="1 2">CECT 8625</strain>
    </source>
</reference>
<proteinExistence type="predicted"/>
<dbReference type="EMBL" id="FWFK01000011">
    <property type="protein sequence ID" value="SLN74577.1"/>
    <property type="molecule type" value="Genomic_DNA"/>
</dbReference>
<gene>
    <name evidence="1" type="ORF">ROJ8625_04063</name>
</gene>
<dbReference type="RefSeq" id="WP_085793716.1">
    <property type="nucleotide sequence ID" value="NZ_FWFK01000011.1"/>
</dbReference>